<feature type="domain" description="Acyltransferase 3" evidence="2">
    <location>
        <begin position="6"/>
        <end position="321"/>
    </location>
</feature>
<feature type="domain" description="SGNH" evidence="3">
    <location>
        <begin position="403"/>
        <end position="618"/>
    </location>
</feature>
<reference evidence="4 5" key="1">
    <citation type="submission" date="2023-09" db="EMBL/GenBank/DDBJ databases">
        <authorList>
            <person name="Rey-Velasco X."/>
        </authorList>
    </citation>
    <scope>NUCLEOTIDE SEQUENCE [LARGE SCALE GENOMIC DNA]</scope>
    <source>
        <strain evidence="4 5">P117</strain>
    </source>
</reference>
<gene>
    <name evidence="4" type="ORF">RM552_13915</name>
</gene>
<dbReference type="EMBL" id="JAVRHX010000004">
    <property type="protein sequence ID" value="MDT0595947.1"/>
    <property type="molecule type" value="Genomic_DNA"/>
</dbReference>
<dbReference type="InterPro" id="IPR043968">
    <property type="entry name" value="SGNH"/>
</dbReference>
<keyword evidence="1" id="KW-1133">Transmembrane helix</keyword>
<dbReference type="Proteomes" id="UP001253545">
    <property type="component" value="Unassembled WGS sequence"/>
</dbReference>
<dbReference type="SUPFAM" id="SSF52266">
    <property type="entry name" value="SGNH hydrolase"/>
    <property type="match status" value="1"/>
</dbReference>
<keyword evidence="4" id="KW-0012">Acyltransferase</keyword>
<dbReference type="PANTHER" id="PTHR23028:SF53">
    <property type="entry name" value="ACYL_TRANSF_3 DOMAIN-CONTAINING PROTEIN"/>
    <property type="match status" value="1"/>
</dbReference>
<feature type="transmembrane region" description="Helical" evidence="1">
    <location>
        <begin position="344"/>
        <end position="361"/>
    </location>
</feature>
<evidence type="ECO:0000313" key="4">
    <source>
        <dbReference type="EMBL" id="MDT0595947.1"/>
    </source>
</evidence>
<comment type="caution">
    <text evidence="4">The sequence shown here is derived from an EMBL/GenBank/DDBJ whole genome shotgun (WGS) entry which is preliminary data.</text>
</comment>
<feature type="transmembrane region" description="Helical" evidence="1">
    <location>
        <begin position="167"/>
        <end position="184"/>
    </location>
</feature>
<keyword evidence="1" id="KW-0472">Membrane</keyword>
<feature type="transmembrane region" description="Helical" evidence="1">
    <location>
        <begin position="190"/>
        <end position="210"/>
    </location>
</feature>
<dbReference type="InterPro" id="IPR002656">
    <property type="entry name" value="Acyl_transf_3_dom"/>
</dbReference>
<evidence type="ECO:0000313" key="5">
    <source>
        <dbReference type="Proteomes" id="UP001253545"/>
    </source>
</evidence>
<feature type="transmembrane region" description="Helical" evidence="1">
    <location>
        <begin position="142"/>
        <end position="160"/>
    </location>
</feature>
<name>A0ABU2ZTH8_9ALTE</name>
<feature type="transmembrane region" description="Helical" evidence="1">
    <location>
        <begin position="222"/>
        <end position="239"/>
    </location>
</feature>
<keyword evidence="1" id="KW-0812">Transmembrane</keyword>
<proteinExistence type="predicted"/>
<protein>
    <submittedName>
        <fullName evidence="4">Acyltransferase family protein</fullName>
        <ecNumber evidence="4">2.3.1.-</ecNumber>
    </submittedName>
</protein>
<evidence type="ECO:0000259" key="3">
    <source>
        <dbReference type="Pfam" id="PF19040"/>
    </source>
</evidence>
<accession>A0ABU2ZTH8</accession>
<dbReference type="Pfam" id="PF19040">
    <property type="entry name" value="SGNH"/>
    <property type="match status" value="1"/>
</dbReference>
<sequence length="629" mass="71706">MNKFRADIQGLRAFAVLSVVLFHFNPAWLPGGFIGVDIFFVISGYLMTSIVMKAIAANTFSLSTFYIARIARILPALLMLCITMTILGFIFLNLVDASQLATHAASAISFLSNIVFWSESGYFDEASKYNWLLHTWSLSVEWQFYMIYPVIMLLAAKIFPLEMFAKLTLLMALICFGYSIWASTTMPSAAYFLFPTRAWELLIGGLAFFYPLRASVAYSARIGLELFGVLLIVGSTIWLNKDYSWPGTFALIPVLGALLVLLANNQKSILTGRAIAQKIGTWSYSVYLWHWPLVVLIKYFELPTYTWFAGIVFSFILGWLSYTYIETRFGKQAIPKIKYGPKTIYLVFGISISVLGCFVFYKGTLWQKNIEKIEPFLAGQKYFEGRHVRDASGGKTYFLNGARQDEFDFLAIGDSNLSHYVYGITKAKTARVILSWDGACLSLPNYMTKPTETFMNINWQEYCKNNIENIERYPNKPIIWAQQWQPREMICTKIPCEIVPIKANYFDMLENQIKAMINIIGNDRQLILIGQVPAPTNSVYRCMKGFNTDICARVSNENANTRIKVNQFLRSMTSLYPNIQFIDPYSFNCDEAFNCRNIIDGKSIFYDEGHLSAFGSHMFWKAISNKLVN</sequence>
<dbReference type="RefSeq" id="WP_311369463.1">
    <property type="nucleotide sequence ID" value="NZ_JAVRHX010000004.1"/>
</dbReference>
<dbReference type="EC" id="2.3.1.-" evidence="4"/>
<organism evidence="4 5">
    <name type="scientific">Glaciecola petra</name>
    <dbReference type="NCBI Taxonomy" id="3075602"/>
    <lineage>
        <taxon>Bacteria</taxon>
        <taxon>Pseudomonadati</taxon>
        <taxon>Pseudomonadota</taxon>
        <taxon>Gammaproteobacteria</taxon>
        <taxon>Alteromonadales</taxon>
        <taxon>Alteromonadaceae</taxon>
        <taxon>Glaciecola</taxon>
    </lineage>
</organism>
<feature type="transmembrane region" description="Helical" evidence="1">
    <location>
        <begin position="12"/>
        <end position="28"/>
    </location>
</feature>
<feature type="transmembrane region" description="Helical" evidence="1">
    <location>
        <begin position="245"/>
        <end position="263"/>
    </location>
</feature>
<feature type="transmembrane region" description="Helical" evidence="1">
    <location>
        <begin position="34"/>
        <end position="52"/>
    </location>
</feature>
<dbReference type="InterPro" id="IPR050879">
    <property type="entry name" value="Acyltransferase_3"/>
</dbReference>
<dbReference type="GO" id="GO:0016746">
    <property type="term" value="F:acyltransferase activity"/>
    <property type="evidence" value="ECO:0007669"/>
    <property type="project" value="UniProtKB-KW"/>
</dbReference>
<feature type="transmembrane region" description="Helical" evidence="1">
    <location>
        <begin position="306"/>
        <end position="324"/>
    </location>
</feature>
<dbReference type="PANTHER" id="PTHR23028">
    <property type="entry name" value="ACETYLTRANSFERASE"/>
    <property type="match status" value="1"/>
</dbReference>
<keyword evidence="4" id="KW-0808">Transferase</keyword>
<evidence type="ECO:0000259" key="2">
    <source>
        <dbReference type="Pfam" id="PF01757"/>
    </source>
</evidence>
<feature type="transmembrane region" description="Helical" evidence="1">
    <location>
        <begin position="73"/>
        <end position="92"/>
    </location>
</feature>
<evidence type="ECO:0000256" key="1">
    <source>
        <dbReference type="SAM" id="Phobius"/>
    </source>
</evidence>
<keyword evidence="5" id="KW-1185">Reference proteome</keyword>
<dbReference type="Pfam" id="PF01757">
    <property type="entry name" value="Acyl_transf_3"/>
    <property type="match status" value="1"/>
</dbReference>